<dbReference type="InterPro" id="IPR045341">
    <property type="entry name" value="DUF6532"/>
</dbReference>
<evidence type="ECO:0000259" key="2">
    <source>
        <dbReference type="Pfam" id="PF20149"/>
    </source>
</evidence>
<name>A0A0D0AIY1_9AGAM</name>
<dbReference type="InParanoid" id="A0A0D0AIY1"/>
<feature type="region of interest" description="Disordered" evidence="1">
    <location>
        <begin position="253"/>
        <end position="272"/>
    </location>
</feature>
<feature type="compositionally biased region" description="Polar residues" evidence="1">
    <location>
        <begin position="207"/>
        <end position="218"/>
    </location>
</feature>
<reference evidence="3 4" key="1">
    <citation type="submission" date="2014-04" db="EMBL/GenBank/DDBJ databases">
        <authorList>
            <consortium name="DOE Joint Genome Institute"/>
            <person name="Kuo A."/>
            <person name="Ruytinx J."/>
            <person name="Rineau F."/>
            <person name="Colpaert J."/>
            <person name="Kohler A."/>
            <person name="Nagy L.G."/>
            <person name="Floudas D."/>
            <person name="Copeland A."/>
            <person name="Barry K.W."/>
            <person name="Cichocki N."/>
            <person name="Veneault-Fourrey C."/>
            <person name="LaButti K."/>
            <person name="Lindquist E.A."/>
            <person name="Lipzen A."/>
            <person name="Lundell T."/>
            <person name="Morin E."/>
            <person name="Murat C."/>
            <person name="Sun H."/>
            <person name="Tunlid A."/>
            <person name="Henrissat B."/>
            <person name="Grigoriev I.V."/>
            <person name="Hibbett D.S."/>
            <person name="Martin F."/>
            <person name="Nordberg H.P."/>
            <person name="Cantor M.N."/>
            <person name="Hua S.X."/>
        </authorList>
    </citation>
    <scope>NUCLEOTIDE SEQUENCE [LARGE SCALE GENOMIC DNA]</scope>
    <source>
        <strain evidence="3 4">UH-Slu-Lm8-n1</strain>
    </source>
</reference>
<proteinExistence type="predicted"/>
<feature type="domain" description="DUF6532" evidence="2">
    <location>
        <begin position="305"/>
        <end position="512"/>
    </location>
</feature>
<keyword evidence="4" id="KW-1185">Reference proteome</keyword>
<feature type="region of interest" description="Disordered" evidence="1">
    <location>
        <begin position="1"/>
        <end position="245"/>
    </location>
</feature>
<gene>
    <name evidence="3" type="ORF">CY34DRAFT_12773</name>
</gene>
<dbReference type="Proteomes" id="UP000054485">
    <property type="component" value="Unassembled WGS sequence"/>
</dbReference>
<protein>
    <recommendedName>
        <fullName evidence="2">DUF6532 domain-containing protein</fullName>
    </recommendedName>
</protein>
<evidence type="ECO:0000313" key="4">
    <source>
        <dbReference type="Proteomes" id="UP000054485"/>
    </source>
</evidence>
<dbReference type="EMBL" id="KN835256">
    <property type="protein sequence ID" value="KIK41831.1"/>
    <property type="molecule type" value="Genomic_DNA"/>
</dbReference>
<dbReference type="OrthoDB" id="2637451at2759"/>
<dbReference type="HOGENOM" id="CLU_491054_0_0_1"/>
<evidence type="ECO:0000256" key="1">
    <source>
        <dbReference type="SAM" id="MobiDB-lite"/>
    </source>
</evidence>
<organism evidence="3 4">
    <name type="scientific">Suillus luteus UH-Slu-Lm8-n1</name>
    <dbReference type="NCBI Taxonomy" id="930992"/>
    <lineage>
        <taxon>Eukaryota</taxon>
        <taxon>Fungi</taxon>
        <taxon>Dikarya</taxon>
        <taxon>Basidiomycota</taxon>
        <taxon>Agaricomycotina</taxon>
        <taxon>Agaricomycetes</taxon>
        <taxon>Agaricomycetidae</taxon>
        <taxon>Boletales</taxon>
        <taxon>Suillineae</taxon>
        <taxon>Suillaceae</taxon>
        <taxon>Suillus</taxon>
    </lineage>
</organism>
<reference evidence="4" key="2">
    <citation type="submission" date="2015-01" db="EMBL/GenBank/DDBJ databases">
        <title>Evolutionary Origins and Diversification of the Mycorrhizal Mutualists.</title>
        <authorList>
            <consortium name="DOE Joint Genome Institute"/>
            <consortium name="Mycorrhizal Genomics Consortium"/>
            <person name="Kohler A."/>
            <person name="Kuo A."/>
            <person name="Nagy L.G."/>
            <person name="Floudas D."/>
            <person name="Copeland A."/>
            <person name="Barry K.W."/>
            <person name="Cichocki N."/>
            <person name="Veneault-Fourrey C."/>
            <person name="LaButti K."/>
            <person name="Lindquist E.A."/>
            <person name="Lipzen A."/>
            <person name="Lundell T."/>
            <person name="Morin E."/>
            <person name="Murat C."/>
            <person name="Riley R."/>
            <person name="Ohm R."/>
            <person name="Sun H."/>
            <person name="Tunlid A."/>
            <person name="Henrissat B."/>
            <person name="Grigoriev I.V."/>
            <person name="Hibbett D.S."/>
            <person name="Martin F."/>
        </authorList>
    </citation>
    <scope>NUCLEOTIDE SEQUENCE [LARGE SCALE GENOMIC DNA]</scope>
    <source>
        <strain evidence="4">UH-Slu-Lm8-n1</strain>
    </source>
</reference>
<feature type="compositionally biased region" description="Acidic residues" evidence="1">
    <location>
        <begin position="234"/>
        <end position="244"/>
    </location>
</feature>
<feature type="compositionally biased region" description="Basic and acidic residues" evidence="1">
    <location>
        <begin position="253"/>
        <end position="268"/>
    </location>
</feature>
<accession>A0A0D0AIY1</accession>
<evidence type="ECO:0000313" key="3">
    <source>
        <dbReference type="EMBL" id="KIK41831.1"/>
    </source>
</evidence>
<feature type="compositionally biased region" description="Basic residues" evidence="1">
    <location>
        <begin position="1"/>
        <end position="11"/>
    </location>
</feature>
<feature type="compositionally biased region" description="Low complexity" evidence="1">
    <location>
        <begin position="159"/>
        <end position="175"/>
    </location>
</feature>
<dbReference type="Pfam" id="PF20149">
    <property type="entry name" value="DUF6532"/>
    <property type="match status" value="1"/>
</dbReference>
<dbReference type="AlphaFoldDB" id="A0A0D0AIY1"/>
<dbReference type="STRING" id="930992.A0A0D0AIY1"/>
<sequence length="561" mass="62225">MESNSRPRRKAKDLALDNPVWQSLKARSKQSHKLSTSGKVGPVPTDHSDQAKSGKVLSRRTKATVAAVPAKNKNVKSSKRPLFASDSEDSEEAQTWRQSKKAHRSTIDIESGPESDASMSRSAEDSESETEPAESVAKGLSGEIPTMARLKRLYQGQTAAASPSPKARSASQSSKTPPPPVWGSQLKPSNARERKHAAEVPLWDPIMTSSSFESQGPTSRVKKTSRTCSNESILAEDEAEDDSDVGTLNIKSEAHSDAESEAESHDTTESSIHLDPTARLVYTKTGSVRLTDQNIELRKVIQRGILEVKAYIAFEHGYPDLVTKNVYTRDILLKAARYHAAAPIERRMQTDDEYLLALTNLIDARASLFRSDIKEVTSKSIIGYFRLGGSDSNTIIDRLLASHSYIFPQAFDAAGLPSPNRQKPYQTQPVFLILHEVFFKQLKSVGVQFSQRFCDIAKNKGGRPEIPIPMLAIVCTAIRATLLAKRNKSSDDFKFTGNQFLDIYNHHVSLLGSIKKKAPRKFHKMMSDIYEEVNRFRHSISGAYDQDDSLSFLDLDGMDDE</sequence>